<dbReference type="InterPro" id="IPR036291">
    <property type="entry name" value="NAD(P)-bd_dom_sf"/>
</dbReference>
<keyword evidence="2" id="KW-0560">Oxidoreductase</keyword>
<sequence length="303" mass="32217">MPPPRGTLNLLEGPGDYDVTSVVHSNTYPAIDPKNVNLEGTAVFVSGGSKGLGRAMVLSFAKAGASYIAAGARSDMSQLAKDVAAAAASANRPSPKFLAVTMDVTKEDSVQAAADSVKREFGRCDVLINNAGILGRPALIIDTDPAHWWSIFEVNVRGPYLVSRAFIPLVLESDKKTVINVSSVGAHLRSPTGSAYQTAKLALVRLTEFMDSEYSSKGLVAMSIHPGNSPTDIVGDVSKLPGGIKNALTETVEIAGDSVVYLAAERRAWLGGRYVNVTWDLPELMTKEGEIVKGDKLKVKLLY</sequence>
<evidence type="ECO:0000256" key="2">
    <source>
        <dbReference type="ARBA" id="ARBA00023002"/>
    </source>
</evidence>
<keyword evidence="5" id="KW-1185">Reference proteome</keyword>
<dbReference type="Proteomes" id="UP000766486">
    <property type="component" value="Unassembled WGS sequence"/>
</dbReference>
<dbReference type="SUPFAM" id="SSF51735">
    <property type="entry name" value="NAD(P)-binding Rossmann-fold domains"/>
    <property type="match status" value="1"/>
</dbReference>
<organism evidence="4 5">
    <name type="scientific">Bionectria ochroleuca</name>
    <name type="common">Gliocladium roseum</name>
    <dbReference type="NCBI Taxonomy" id="29856"/>
    <lineage>
        <taxon>Eukaryota</taxon>
        <taxon>Fungi</taxon>
        <taxon>Dikarya</taxon>
        <taxon>Ascomycota</taxon>
        <taxon>Pezizomycotina</taxon>
        <taxon>Sordariomycetes</taxon>
        <taxon>Hypocreomycetidae</taxon>
        <taxon>Hypocreales</taxon>
        <taxon>Bionectriaceae</taxon>
        <taxon>Clonostachys</taxon>
    </lineage>
</organism>
<gene>
    <name evidence="4" type="ORF">CLO192961_LOCUS88065</name>
</gene>
<evidence type="ECO:0000313" key="5">
    <source>
        <dbReference type="Proteomes" id="UP000766486"/>
    </source>
</evidence>
<comment type="similarity">
    <text evidence="1 3">Belongs to the short-chain dehydrogenases/reductases (SDR) family.</text>
</comment>
<dbReference type="EMBL" id="CABFNS010000629">
    <property type="protein sequence ID" value="VUC22523.1"/>
    <property type="molecule type" value="Genomic_DNA"/>
</dbReference>
<dbReference type="InterPro" id="IPR002347">
    <property type="entry name" value="SDR_fam"/>
</dbReference>
<evidence type="ECO:0000256" key="3">
    <source>
        <dbReference type="RuleBase" id="RU000363"/>
    </source>
</evidence>
<protein>
    <submittedName>
        <fullName evidence="4">Uncharacterized protein</fullName>
    </submittedName>
</protein>
<dbReference type="CDD" id="cd05233">
    <property type="entry name" value="SDR_c"/>
    <property type="match status" value="1"/>
</dbReference>
<comment type="caution">
    <text evidence="4">The sequence shown here is derived from an EMBL/GenBank/DDBJ whole genome shotgun (WGS) entry which is preliminary data.</text>
</comment>
<dbReference type="PRINTS" id="PR00081">
    <property type="entry name" value="GDHRDH"/>
</dbReference>
<accession>A0ABY6TVL2</accession>
<evidence type="ECO:0000313" key="4">
    <source>
        <dbReference type="EMBL" id="VUC22523.1"/>
    </source>
</evidence>
<dbReference type="PANTHER" id="PTHR42760">
    <property type="entry name" value="SHORT-CHAIN DEHYDROGENASES/REDUCTASES FAMILY MEMBER"/>
    <property type="match status" value="1"/>
</dbReference>
<dbReference type="PRINTS" id="PR00080">
    <property type="entry name" value="SDRFAMILY"/>
</dbReference>
<dbReference type="Pfam" id="PF00106">
    <property type="entry name" value="adh_short"/>
    <property type="match status" value="1"/>
</dbReference>
<dbReference type="Gene3D" id="3.40.50.720">
    <property type="entry name" value="NAD(P)-binding Rossmann-like Domain"/>
    <property type="match status" value="1"/>
</dbReference>
<name>A0ABY6TVL2_BIOOC</name>
<reference evidence="4 5" key="1">
    <citation type="submission" date="2019-06" db="EMBL/GenBank/DDBJ databases">
        <authorList>
            <person name="Broberg M."/>
        </authorList>
    </citation>
    <scope>NUCLEOTIDE SEQUENCE [LARGE SCALE GENOMIC DNA]</scope>
</reference>
<evidence type="ECO:0000256" key="1">
    <source>
        <dbReference type="ARBA" id="ARBA00006484"/>
    </source>
</evidence>
<proteinExistence type="inferred from homology"/>
<dbReference type="PANTHER" id="PTHR42760:SF37">
    <property type="entry name" value="CLAVALDEHYDE DEHYDROGENASE"/>
    <property type="match status" value="1"/>
</dbReference>